<sequence>MPFLIGIERESGKAYERDHENTHANALLRVNRILDQWVIQLDCMTPYHNQALERVVDRVRSMVSLCVTKKSRFIGRSVALKCFVANFCQNL</sequence>
<proteinExistence type="predicted"/>
<dbReference type="AlphaFoldDB" id="A0A482XMF1"/>
<reference evidence="1 2" key="1">
    <citation type="journal article" date="2017" name="Gigascience">
        <title>Genome sequence of the small brown planthopper, Laodelphax striatellus.</title>
        <authorList>
            <person name="Zhu J."/>
            <person name="Jiang F."/>
            <person name="Wang X."/>
            <person name="Yang P."/>
            <person name="Bao Y."/>
            <person name="Zhao W."/>
            <person name="Wang W."/>
            <person name="Lu H."/>
            <person name="Wang Q."/>
            <person name="Cui N."/>
            <person name="Li J."/>
            <person name="Chen X."/>
            <person name="Luo L."/>
            <person name="Yu J."/>
            <person name="Kang L."/>
            <person name="Cui F."/>
        </authorList>
    </citation>
    <scope>NUCLEOTIDE SEQUENCE [LARGE SCALE GENOMIC DNA]</scope>
    <source>
        <strain evidence="1">Lst14</strain>
    </source>
</reference>
<keyword evidence="2" id="KW-1185">Reference proteome</keyword>
<comment type="caution">
    <text evidence="1">The sequence shown here is derived from an EMBL/GenBank/DDBJ whole genome shotgun (WGS) entry which is preliminary data.</text>
</comment>
<name>A0A482XMF1_LAOST</name>
<dbReference type="Proteomes" id="UP000291343">
    <property type="component" value="Unassembled WGS sequence"/>
</dbReference>
<dbReference type="EMBL" id="QKKF02006119">
    <property type="protein sequence ID" value="RZF46498.1"/>
    <property type="molecule type" value="Genomic_DNA"/>
</dbReference>
<gene>
    <name evidence="1" type="ORF">LSTR_LSTR009280</name>
</gene>
<evidence type="ECO:0000313" key="2">
    <source>
        <dbReference type="Proteomes" id="UP000291343"/>
    </source>
</evidence>
<dbReference type="InParanoid" id="A0A482XMF1"/>
<accession>A0A482XMF1</accession>
<organism evidence="1 2">
    <name type="scientific">Laodelphax striatellus</name>
    <name type="common">Small brown planthopper</name>
    <name type="synonym">Delphax striatella</name>
    <dbReference type="NCBI Taxonomy" id="195883"/>
    <lineage>
        <taxon>Eukaryota</taxon>
        <taxon>Metazoa</taxon>
        <taxon>Ecdysozoa</taxon>
        <taxon>Arthropoda</taxon>
        <taxon>Hexapoda</taxon>
        <taxon>Insecta</taxon>
        <taxon>Pterygota</taxon>
        <taxon>Neoptera</taxon>
        <taxon>Paraneoptera</taxon>
        <taxon>Hemiptera</taxon>
        <taxon>Auchenorrhyncha</taxon>
        <taxon>Fulgoroidea</taxon>
        <taxon>Delphacidae</taxon>
        <taxon>Criomorphinae</taxon>
        <taxon>Laodelphax</taxon>
    </lineage>
</organism>
<protein>
    <submittedName>
        <fullName evidence="1">Uncharacterized protein</fullName>
    </submittedName>
</protein>
<evidence type="ECO:0000313" key="1">
    <source>
        <dbReference type="EMBL" id="RZF46498.1"/>
    </source>
</evidence>